<evidence type="ECO:0000256" key="2">
    <source>
        <dbReference type="ARBA" id="ARBA00022801"/>
    </source>
</evidence>
<proteinExistence type="predicted"/>
<comment type="cofactor">
    <cofactor evidence="1">
        <name>Mg(2+)</name>
        <dbReference type="ChEBI" id="CHEBI:18420"/>
    </cofactor>
</comment>
<comment type="caution">
    <text evidence="4">The sequence shown here is derived from an EMBL/GenBank/DDBJ whole genome shotgun (WGS) entry which is preliminary data.</text>
</comment>
<dbReference type="InterPro" id="IPR020084">
    <property type="entry name" value="NUDIX_hydrolase_CS"/>
</dbReference>
<dbReference type="InterPro" id="IPR015797">
    <property type="entry name" value="NUDIX_hydrolase-like_dom_sf"/>
</dbReference>
<sequence length="189" mass="20389">MLTSILIGFVLLPLLVTTSIMVVAEPPAGVIAYTCVGPQAQVLLAYDNGKNRNGWAAFGGHGEDGERIVDTAAREFREETGCMFATPLPADLEGRKRSTVGPFYTYVAEVTYVDPASIAASQCGTPRERKDWIWVNLEDLVVALRSGDDVADASIPGKRYPLWFAGRLSLKQALNDGLLPDSSAVCLQN</sequence>
<name>A0ABW8NDN1_9GAMM</name>
<dbReference type="PROSITE" id="PS00893">
    <property type="entry name" value="NUDIX_BOX"/>
    <property type="match status" value="1"/>
</dbReference>
<evidence type="ECO:0000313" key="4">
    <source>
        <dbReference type="EMBL" id="MFK4751063.1"/>
    </source>
</evidence>
<dbReference type="EC" id="3.6.-.-" evidence="4"/>
<dbReference type="SUPFAM" id="SSF55811">
    <property type="entry name" value="Nudix"/>
    <property type="match status" value="1"/>
</dbReference>
<evidence type="ECO:0000259" key="3">
    <source>
        <dbReference type="PROSITE" id="PS51462"/>
    </source>
</evidence>
<dbReference type="InterPro" id="IPR000086">
    <property type="entry name" value="NUDIX_hydrolase_dom"/>
</dbReference>
<dbReference type="Pfam" id="PF00293">
    <property type="entry name" value="NUDIX"/>
    <property type="match status" value="1"/>
</dbReference>
<dbReference type="RefSeq" id="WP_369857277.1">
    <property type="nucleotide sequence ID" value="NZ_JBBKTX010000001.1"/>
</dbReference>
<dbReference type="GO" id="GO:0016787">
    <property type="term" value="F:hydrolase activity"/>
    <property type="evidence" value="ECO:0007669"/>
    <property type="project" value="UniProtKB-KW"/>
</dbReference>
<accession>A0ABW8NDN1</accession>
<dbReference type="EMBL" id="JBBKTX010000001">
    <property type="protein sequence ID" value="MFK4751063.1"/>
    <property type="molecule type" value="Genomic_DNA"/>
</dbReference>
<organism evidence="4 5">
    <name type="scientific">Oceanobacter antarcticus</name>
    <dbReference type="NCBI Taxonomy" id="3133425"/>
    <lineage>
        <taxon>Bacteria</taxon>
        <taxon>Pseudomonadati</taxon>
        <taxon>Pseudomonadota</taxon>
        <taxon>Gammaproteobacteria</taxon>
        <taxon>Oceanospirillales</taxon>
        <taxon>Oceanospirillaceae</taxon>
        <taxon>Oceanobacter</taxon>
    </lineage>
</organism>
<dbReference type="Gene3D" id="3.90.79.10">
    <property type="entry name" value="Nucleoside Triphosphate Pyrophosphohydrolase"/>
    <property type="match status" value="1"/>
</dbReference>
<reference evidence="4 5" key="1">
    <citation type="submission" date="2024-03" db="EMBL/GenBank/DDBJ databases">
        <title>High-quality draft genome sequence of Oceanobacter sp. wDCs-4.</title>
        <authorList>
            <person name="Dong C."/>
        </authorList>
    </citation>
    <scope>NUCLEOTIDE SEQUENCE [LARGE SCALE GENOMIC DNA]</scope>
    <source>
        <strain evidence="5">wDCs-4</strain>
    </source>
</reference>
<dbReference type="Proteomes" id="UP001620597">
    <property type="component" value="Unassembled WGS sequence"/>
</dbReference>
<dbReference type="PROSITE" id="PS51462">
    <property type="entry name" value="NUDIX"/>
    <property type="match status" value="1"/>
</dbReference>
<evidence type="ECO:0000313" key="5">
    <source>
        <dbReference type="Proteomes" id="UP001620597"/>
    </source>
</evidence>
<gene>
    <name evidence="4" type="ORF">WG929_01450</name>
</gene>
<keyword evidence="2 4" id="KW-0378">Hydrolase</keyword>
<keyword evidence="5" id="KW-1185">Reference proteome</keyword>
<evidence type="ECO:0000256" key="1">
    <source>
        <dbReference type="ARBA" id="ARBA00001946"/>
    </source>
</evidence>
<feature type="domain" description="Nudix hydrolase" evidence="3">
    <location>
        <begin position="13"/>
        <end position="165"/>
    </location>
</feature>
<protein>
    <submittedName>
        <fullName evidence="4">NUDIX hydrolase</fullName>
        <ecNumber evidence="4">3.6.-.-</ecNumber>
    </submittedName>
</protein>